<dbReference type="PROSITE" id="PS50043">
    <property type="entry name" value="HTH_LUXR_2"/>
    <property type="match status" value="1"/>
</dbReference>
<accession>A0ABY2JIB2</accession>
<dbReference type="InterPro" id="IPR016032">
    <property type="entry name" value="Sig_transdc_resp-reg_C-effctor"/>
</dbReference>
<name>A0ABY2JIB2_9MICO</name>
<evidence type="ECO:0000256" key="4">
    <source>
        <dbReference type="ARBA" id="ARBA00023163"/>
    </source>
</evidence>
<keyword evidence="9" id="KW-1185">Reference proteome</keyword>
<dbReference type="InterPro" id="IPR011006">
    <property type="entry name" value="CheY-like_superfamily"/>
</dbReference>
<dbReference type="PROSITE" id="PS50110">
    <property type="entry name" value="RESPONSE_REGULATORY"/>
    <property type="match status" value="1"/>
</dbReference>
<feature type="domain" description="HTH luxR-type" evidence="6">
    <location>
        <begin position="142"/>
        <end position="207"/>
    </location>
</feature>
<sequence length="227" mass="24179">MTRVFVVDDHDVVRIGLAALINAEADLEVVGEAATRRQAVARVAATRPDVVVLDVRLPDGSGIDACRDIRGRDPGIRCLMLTAFDDDMASRAAVLAGASGYVLKDIRGDRLVQGIRRVAGGESLLTPLLAGRVATSLGLDRGDPAARALTTRERQVLDLISRGLTNRQIGEHLDLAEKTVKNYVSGVLSKLGMERRTQAAVFGVELQRQEGSSNVRIHPAAPGTLAG</sequence>
<dbReference type="InterPro" id="IPR058245">
    <property type="entry name" value="NreC/VraR/RcsB-like_REC"/>
</dbReference>
<dbReference type="Pfam" id="PF00072">
    <property type="entry name" value="Response_reg"/>
    <property type="match status" value="1"/>
</dbReference>
<reference evidence="8 9" key="1">
    <citation type="submission" date="2019-03" db="EMBL/GenBank/DDBJ databases">
        <title>Genomics of glacier-inhabiting Cryobacterium strains.</title>
        <authorList>
            <person name="Liu Q."/>
            <person name="Xin Y.-H."/>
        </authorList>
    </citation>
    <scope>NUCLEOTIDE SEQUENCE [LARGE SCALE GENOMIC DNA]</scope>
    <source>
        <strain evidence="8 9">TMT2-16</strain>
    </source>
</reference>
<dbReference type="PANTHER" id="PTHR43214:SF24">
    <property type="entry name" value="TRANSCRIPTIONAL REGULATORY PROTEIN NARL-RELATED"/>
    <property type="match status" value="1"/>
</dbReference>
<feature type="modified residue" description="4-aspartylphosphate" evidence="5">
    <location>
        <position position="54"/>
    </location>
</feature>
<dbReference type="SMART" id="SM00448">
    <property type="entry name" value="REC"/>
    <property type="match status" value="1"/>
</dbReference>
<keyword evidence="4" id="KW-0804">Transcription</keyword>
<comment type="caution">
    <text evidence="8">The sequence shown here is derived from an EMBL/GenBank/DDBJ whole genome shotgun (WGS) entry which is preliminary data.</text>
</comment>
<evidence type="ECO:0000259" key="7">
    <source>
        <dbReference type="PROSITE" id="PS50110"/>
    </source>
</evidence>
<evidence type="ECO:0000313" key="8">
    <source>
        <dbReference type="EMBL" id="TFD06411.1"/>
    </source>
</evidence>
<keyword evidence="2" id="KW-0805">Transcription regulation</keyword>
<dbReference type="EMBL" id="SOGO01000008">
    <property type="protein sequence ID" value="TFD06411.1"/>
    <property type="molecule type" value="Genomic_DNA"/>
</dbReference>
<evidence type="ECO:0000256" key="2">
    <source>
        <dbReference type="ARBA" id="ARBA00023015"/>
    </source>
</evidence>
<organism evidence="8 9">
    <name type="scientific">Cryobacterium sandaracinum</name>
    <dbReference type="NCBI Taxonomy" id="1259247"/>
    <lineage>
        <taxon>Bacteria</taxon>
        <taxon>Bacillati</taxon>
        <taxon>Actinomycetota</taxon>
        <taxon>Actinomycetes</taxon>
        <taxon>Micrococcales</taxon>
        <taxon>Microbacteriaceae</taxon>
        <taxon>Cryobacterium</taxon>
    </lineage>
</organism>
<feature type="domain" description="Response regulatory" evidence="7">
    <location>
        <begin position="3"/>
        <end position="119"/>
    </location>
</feature>
<evidence type="ECO:0000256" key="1">
    <source>
        <dbReference type="ARBA" id="ARBA00022553"/>
    </source>
</evidence>
<dbReference type="SUPFAM" id="SSF46894">
    <property type="entry name" value="C-terminal effector domain of the bipartite response regulators"/>
    <property type="match status" value="1"/>
</dbReference>
<dbReference type="PANTHER" id="PTHR43214">
    <property type="entry name" value="TWO-COMPONENT RESPONSE REGULATOR"/>
    <property type="match status" value="1"/>
</dbReference>
<proteinExistence type="predicted"/>
<dbReference type="PRINTS" id="PR00038">
    <property type="entry name" value="HTHLUXR"/>
</dbReference>
<evidence type="ECO:0000313" key="9">
    <source>
        <dbReference type="Proteomes" id="UP000297851"/>
    </source>
</evidence>
<dbReference type="CDD" id="cd06170">
    <property type="entry name" value="LuxR_C_like"/>
    <property type="match status" value="1"/>
</dbReference>
<keyword evidence="1 5" id="KW-0597">Phosphoprotein</keyword>
<gene>
    <name evidence="8" type="ORF">E3T25_02450</name>
</gene>
<dbReference type="Gene3D" id="3.40.50.2300">
    <property type="match status" value="1"/>
</dbReference>
<dbReference type="CDD" id="cd17535">
    <property type="entry name" value="REC_NarL-like"/>
    <property type="match status" value="1"/>
</dbReference>
<dbReference type="SUPFAM" id="SSF52172">
    <property type="entry name" value="CheY-like"/>
    <property type="match status" value="1"/>
</dbReference>
<dbReference type="SMART" id="SM00421">
    <property type="entry name" value="HTH_LUXR"/>
    <property type="match status" value="1"/>
</dbReference>
<dbReference type="InterPro" id="IPR000792">
    <property type="entry name" value="Tscrpt_reg_LuxR_C"/>
</dbReference>
<dbReference type="InterPro" id="IPR039420">
    <property type="entry name" value="WalR-like"/>
</dbReference>
<keyword evidence="3" id="KW-0238">DNA-binding</keyword>
<evidence type="ECO:0000259" key="6">
    <source>
        <dbReference type="PROSITE" id="PS50043"/>
    </source>
</evidence>
<dbReference type="RefSeq" id="WP_104101926.1">
    <property type="nucleotide sequence ID" value="NZ_SOGO01000008.1"/>
</dbReference>
<evidence type="ECO:0000256" key="3">
    <source>
        <dbReference type="ARBA" id="ARBA00023125"/>
    </source>
</evidence>
<protein>
    <submittedName>
        <fullName evidence="8">Response regulator transcription factor</fullName>
    </submittedName>
</protein>
<dbReference type="InterPro" id="IPR001789">
    <property type="entry name" value="Sig_transdc_resp-reg_receiver"/>
</dbReference>
<dbReference type="Pfam" id="PF00196">
    <property type="entry name" value="GerE"/>
    <property type="match status" value="1"/>
</dbReference>
<dbReference type="Proteomes" id="UP000297851">
    <property type="component" value="Unassembled WGS sequence"/>
</dbReference>
<evidence type="ECO:0000256" key="5">
    <source>
        <dbReference type="PROSITE-ProRule" id="PRU00169"/>
    </source>
</evidence>